<dbReference type="Proteomes" id="UP000053820">
    <property type="component" value="Unassembled WGS sequence"/>
</dbReference>
<keyword evidence="1" id="KW-0472">Membrane</keyword>
<dbReference type="HOGENOM" id="CLU_2722547_0_0_1"/>
<dbReference type="AlphaFoldDB" id="A0A0C9VKZ8"/>
<feature type="transmembrane region" description="Helical" evidence="1">
    <location>
        <begin position="6"/>
        <end position="26"/>
    </location>
</feature>
<protein>
    <submittedName>
        <fullName evidence="2">Uncharacterized protein</fullName>
    </submittedName>
</protein>
<gene>
    <name evidence="2" type="ORF">HYDPIDRAFT_119786</name>
</gene>
<evidence type="ECO:0000313" key="2">
    <source>
        <dbReference type="EMBL" id="KIJ58230.1"/>
    </source>
</evidence>
<proteinExistence type="predicted"/>
<accession>A0A0C9VKZ8</accession>
<keyword evidence="1" id="KW-1133">Transmembrane helix</keyword>
<name>A0A0C9VKZ8_9AGAM</name>
<organism evidence="2 3">
    <name type="scientific">Hydnomerulius pinastri MD-312</name>
    <dbReference type="NCBI Taxonomy" id="994086"/>
    <lineage>
        <taxon>Eukaryota</taxon>
        <taxon>Fungi</taxon>
        <taxon>Dikarya</taxon>
        <taxon>Basidiomycota</taxon>
        <taxon>Agaricomycotina</taxon>
        <taxon>Agaricomycetes</taxon>
        <taxon>Agaricomycetidae</taxon>
        <taxon>Boletales</taxon>
        <taxon>Boletales incertae sedis</taxon>
        <taxon>Leucogyrophana</taxon>
    </lineage>
</organism>
<evidence type="ECO:0000313" key="3">
    <source>
        <dbReference type="Proteomes" id="UP000053820"/>
    </source>
</evidence>
<evidence type="ECO:0000256" key="1">
    <source>
        <dbReference type="SAM" id="Phobius"/>
    </source>
</evidence>
<dbReference type="EMBL" id="KN839966">
    <property type="protein sequence ID" value="KIJ58230.1"/>
    <property type="molecule type" value="Genomic_DNA"/>
</dbReference>
<reference evidence="2 3" key="1">
    <citation type="submission" date="2014-04" db="EMBL/GenBank/DDBJ databases">
        <title>Evolutionary Origins and Diversification of the Mycorrhizal Mutualists.</title>
        <authorList>
            <consortium name="DOE Joint Genome Institute"/>
            <consortium name="Mycorrhizal Genomics Consortium"/>
            <person name="Kohler A."/>
            <person name="Kuo A."/>
            <person name="Nagy L.G."/>
            <person name="Floudas D."/>
            <person name="Copeland A."/>
            <person name="Barry K.W."/>
            <person name="Cichocki N."/>
            <person name="Veneault-Fourrey C."/>
            <person name="LaButti K."/>
            <person name="Lindquist E.A."/>
            <person name="Lipzen A."/>
            <person name="Lundell T."/>
            <person name="Morin E."/>
            <person name="Murat C."/>
            <person name="Riley R."/>
            <person name="Ohm R."/>
            <person name="Sun H."/>
            <person name="Tunlid A."/>
            <person name="Henrissat B."/>
            <person name="Grigoriev I.V."/>
            <person name="Hibbett D.S."/>
            <person name="Martin F."/>
        </authorList>
    </citation>
    <scope>NUCLEOTIDE SEQUENCE [LARGE SCALE GENOMIC DNA]</scope>
    <source>
        <strain evidence="2 3">MD-312</strain>
    </source>
</reference>
<keyword evidence="3" id="KW-1185">Reference proteome</keyword>
<sequence length="72" mass="7620">MTVQNQATLMLNVTIGLSALLCEVFGRSLLLSMSTFILRIAQGVGVNQLTTPRAAGIGNQAGLIIGHLLREL</sequence>
<keyword evidence="1" id="KW-0812">Transmembrane</keyword>